<evidence type="ECO:0000313" key="1">
    <source>
        <dbReference type="EMBL" id="KIM82708.1"/>
    </source>
</evidence>
<evidence type="ECO:0000313" key="2">
    <source>
        <dbReference type="Proteomes" id="UP000054166"/>
    </source>
</evidence>
<dbReference type="HOGENOM" id="CLU_1384624_0_0_1"/>
<organism evidence="1 2">
    <name type="scientific">Piloderma croceum (strain F 1598)</name>
    <dbReference type="NCBI Taxonomy" id="765440"/>
    <lineage>
        <taxon>Eukaryota</taxon>
        <taxon>Fungi</taxon>
        <taxon>Dikarya</taxon>
        <taxon>Basidiomycota</taxon>
        <taxon>Agaricomycotina</taxon>
        <taxon>Agaricomycetes</taxon>
        <taxon>Agaricomycetidae</taxon>
        <taxon>Atheliales</taxon>
        <taxon>Atheliaceae</taxon>
        <taxon>Piloderma</taxon>
    </lineage>
</organism>
<dbReference type="AlphaFoldDB" id="A0A0C3B8U9"/>
<accession>A0A0C3B8U9</accession>
<proteinExistence type="predicted"/>
<gene>
    <name evidence="1" type="ORF">PILCRDRAFT_7620</name>
</gene>
<keyword evidence="2" id="KW-1185">Reference proteome</keyword>
<sequence>MSDNISFSAAELTRLLAPPSSPVTCSPVSPHCPSAGWLQNSRWIDGGIQPPHFYTTLKEMGKALLYYSRFNVHPGSSVAMPVLPMPTPPMPALPAPIHSTVSPSSAKNAAPNVEEVPLAAAGHMASALMHISSQVAGPASHSSKLVVRRAKLTKSDHIILEDATHCDFIKGFPVIHNLADKFNPGIHFGPLFKMYWT</sequence>
<dbReference type="InParanoid" id="A0A0C3B8U9"/>
<reference evidence="1 2" key="1">
    <citation type="submission" date="2014-04" db="EMBL/GenBank/DDBJ databases">
        <authorList>
            <consortium name="DOE Joint Genome Institute"/>
            <person name="Kuo A."/>
            <person name="Tarkka M."/>
            <person name="Buscot F."/>
            <person name="Kohler A."/>
            <person name="Nagy L.G."/>
            <person name="Floudas D."/>
            <person name="Copeland A."/>
            <person name="Barry K.W."/>
            <person name="Cichocki N."/>
            <person name="Veneault-Fourrey C."/>
            <person name="LaButti K."/>
            <person name="Lindquist E.A."/>
            <person name="Lipzen A."/>
            <person name="Lundell T."/>
            <person name="Morin E."/>
            <person name="Murat C."/>
            <person name="Sun H."/>
            <person name="Tunlid A."/>
            <person name="Henrissat B."/>
            <person name="Grigoriev I.V."/>
            <person name="Hibbett D.S."/>
            <person name="Martin F."/>
            <person name="Nordberg H.P."/>
            <person name="Cantor M.N."/>
            <person name="Hua S.X."/>
        </authorList>
    </citation>
    <scope>NUCLEOTIDE SEQUENCE [LARGE SCALE GENOMIC DNA]</scope>
    <source>
        <strain evidence="1 2">F 1598</strain>
    </source>
</reference>
<protein>
    <submittedName>
        <fullName evidence="1">Uncharacterized protein</fullName>
    </submittedName>
</protein>
<dbReference type="OrthoDB" id="3261928at2759"/>
<dbReference type="Proteomes" id="UP000054166">
    <property type="component" value="Unassembled WGS sequence"/>
</dbReference>
<reference evidence="2" key="2">
    <citation type="submission" date="2015-01" db="EMBL/GenBank/DDBJ databases">
        <title>Evolutionary Origins and Diversification of the Mycorrhizal Mutualists.</title>
        <authorList>
            <consortium name="DOE Joint Genome Institute"/>
            <consortium name="Mycorrhizal Genomics Consortium"/>
            <person name="Kohler A."/>
            <person name="Kuo A."/>
            <person name="Nagy L.G."/>
            <person name="Floudas D."/>
            <person name="Copeland A."/>
            <person name="Barry K.W."/>
            <person name="Cichocki N."/>
            <person name="Veneault-Fourrey C."/>
            <person name="LaButti K."/>
            <person name="Lindquist E.A."/>
            <person name="Lipzen A."/>
            <person name="Lundell T."/>
            <person name="Morin E."/>
            <person name="Murat C."/>
            <person name="Riley R."/>
            <person name="Ohm R."/>
            <person name="Sun H."/>
            <person name="Tunlid A."/>
            <person name="Henrissat B."/>
            <person name="Grigoriev I.V."/>
            <person name="Hibbett D.S."/>
            <person name="Martin F."/>
        </authorList>
    </citation>
    <scope>NUCLEOTIDE SEQUENCE [LARGE SCALE GENOMIC DNA]</scope>
    <source>
        <strain evidence="2">F 1598</strain>
    </source>
</reference>
<dbReference type="EMBL" id="KN832993">
    <property type="protein sequence ID" value="KIM82708.1"/>
    <property type="molecule type" value="Genomic_DNA"/>
</dbReference>
<name>A0A0C3B8U9_PILCF</name>